<dbReference type="FunFam" id="3.30.200.20:FF:000394">
    <property type="entry name" value="Leucine-rich repeat receptor-like protein kinase"/>
    <property type="match status" value="1"/>
</dbReference>
<evidence type="ECO:0000256" key="7">
    <source>
        <dbReference type="ARBA" id="ARBA00022729"/>
    </source>
</evidence>
<gene>
    <name evidence="19" type="ORF">Bca52824_022529</name>
</gene>
<dbReference type="Proteomes" id="UP000886595">
    <property type="component" value="Unassembled WGS sequence"/>
</dbReference>
<keyword evidence="14" id="KW-0675">Receptor</keyword>
<dbReference type="FunFam" id="3.80.10.10:FF:000129">
    <property type="entry name" value="Leucine-rich repeat receptor-like kinase"/>
    <property type="match status" value="2"/>
</dbReference>
<keyword evidence="3" id="KW-0597">Phosphoprotein</keyword>
<evidence type="ECO:0000256" key="12">
    <source>
        <dbReference type="ARBA" id="ARBA00022989"/>
    </source>
</evidence>
<dbReference type="PANTHER" id="PTHR45631:SF57">
    <property type="entry name" value="LEUCINE-RICH REPEAT PROTEIN KINASE FAMILY PROTEIN"/>
    <property type="match status" value="1"/>
</dbReference>
<dbReference type="InterPro" id="IPR017441">
    <property type="entry name" value="Protein_kinase_ATP_BS"/>
</dbReference>
<dbReference type="PROSITE" id="PS00107">
    <property type="entry name" value="PROTEIN_KINASE_ATP"/>
    <property type="match status" value="1"/>
</dbReference>
<dbReference type="InterPro" id="IPR032675">
    <property type="entry name" value="LRR_dom_sf"/>
</dbReference>
<keyword evidence="11 15" id="KW-0067">ATP-binding</keyword>
<feature type="binding site" evidence="15">
    <location>
        <position position="1472"/>
    </location>
    <ligand>
        <name>ATP</name>
        <dbReference type="ChEBI" id="CHEBI:30616"/>
    </ligand>
</feature>
<keyword evidence="7 17" id="KW-0732">Signal</keyword>
<evidence type="ECO:0000256" key="14">
    <source>
        <dbReference type="ARBA" id="ARBA00023170"/>
    </source>
</evidence>
<evidence type="ECO:0000256" key="5">
    <source>
        <dbReference type="ARBA" id="ARBA00022679"/>
    </source>
</evidence>
<keyword evidence="20" id="KW-1185">Reference proteome</keyword>
<evidence type="ECO:0000256" key="4">
    <source>
        <dbReference type="ARBA" id="ARBA00022614"/>
    </source>
</evidence>
<dbReference type="OrthoDB" id="10441274at2759"/>
<comment type="caution">
    <text evidence="19">The sequence shown here is derived from an EMBL/GenBank/DDBJ whole genome shotgun (WGS) entry which is preliminary data.</text>
</comment>
<dbReference type="SUPFAM" id="SSF52058">
    <property type="entry name" value="L domain-like"/>
    <property type="match status" value="2"/>
</dbReference>
<dbReference type="InterPro" id="IPR001611">
    <property type="entry name" value="Leu-rich_rpt"/>
</dbReference>
<feature type="domain" description="Protein kinase" evidence="18">
    <location>
        <begin position="569"/>
        <end position="838"/>
    </location>
</feature>
<evidence type="ECO:0000256" key="11">
    <source>
        <dbReference type="ARBA" id="ARBA00022840"/>
    </source>
</evidence>
<evidence type="ECO:0000256" key="1">
    <source>
        <dbReference type="ARBA" id="ARBA00004167"/>
    </source>
</evidence>
<evidence type="ECO:0000256" key="15">
    <source>
        <dbReference type="PROSITE-ProRule" id="PRU10141"/>
    </source>
</evidence>
<keyword evidence="9 15" id="KW-0547">Nucleotide-binding</keyword>
<proteinExistence type="predicted"/>
<name>A0A8X8ATA3_BRACI</name>
<dbReference type="Gene3D" id="3.80.10.10">
    <property type="entry name" value="Ribonuclease Inhibitor"/>
    <property type="match status" value="2"/>
</dbReference>
<keyword evidence="5" id="KW-0808">Transferase</keyword>
<feature type="transmembrane region" description="Helical" evidence="16">
    <location>
        <begin position="861"/>
        <end position="881"/>
    </location>
</feature>
<keyword evidence="6 16" id="KW-0812">Transmembrane</keyword>
<dbReference type="PROSITE" id="PS00108">
    <property type="entry name" value="PROTEIN_KINASE_ST"/>
    <property type="match status" value="1"/>
</dbReference>
<dbReference type="InterPro" id="IPR000719">
    <property type="entry name" value="Prot_kinase_dom"/>
</dbReference>
<evidence type="ECO:0000256" key="16">
    <source>
        <dbReference type="SAM" id="Phobius"/>
    </source>
</evidence>
<feature type="chain" id="PRO_5036475416" description="Protein kinase domain-containing protein" evidence="17">
    <location>
        <begin position="24"/>
        <end position="1631"/>
    </location>
</feature>
<dbReference type="InterPro" id="IPR024788">
    <property type="entry name" value="Malectin-like_Carb-bd_dom"/>
</dbReference>
<evidence type="ECO:0000256" key="6">
    <source>
        <dbReference type="ARBA" id="ARBA00022692"/>
    </source>
</evidence>
<evidence type="ECO:0000256" key="9">
    <source>
        <dbReference type="ARBA" id="ARBA00022741"/>
    </source>
</evidence>
<dbReference type="Pfam" id="PF12819">
    <property type="entry name" value="Malectin_like"/>
    <property type="match status" value="2"/>
</dbReference>
<keyword evidence="4" id="KW-0433">Leucine-rich repeat</keyword>
<evidence type="ECO:0000256" key="8">
    <source>
        <dbReference type="ARBA" id="ARBA00022737"/>
    </source>
</evidence>
<comment type="subcellular location">
    <subcellularLocation>
        <location evidence="1">Membrane</location>
        <topology evidence="1">Single-pass membrane protein</topology>
    </subcellularLocation>
</comment>
<feature type="transmembrane region" description="Helical" evidence="16">
    <location>
        <begin position="1372"/>
        <end position="1396"/>
    </location>
</feature>
<keyword evidence="2" id="KW-0723">Serine/threonine-protein kinase</keyword>
<dbReference type="SMART" id="SM00220">
    <property type="entry name" value="S_TKc"/>
    <property type="match status" value="1"/>
</dbReference>
<evidence type="ECO:0000259" key="18">
    <source>
        <dbReference type="PROSITE" id="PS50011"/>
    </source>
</evidence>
<keyword evidence="13 16" id="KW-0472">Membrane</keyword>
<evidence type="ECO:0000256" key="2">
    <source>
        <dbReference type="ARBA" id="ARBA00022527"/>
    </source>
</evidence>
<evidence type="ECO:0000256" key="10">
    <source>
        <dbReference type="ARBA" id="ARBA00022777"/>
    </source>
</evidence>
<dbReference type="EMBL" id="JAAMPC010000005">
    <property type="protein sequence ID" value="KAG2310972.1"/>
    <property type="molecule type" value="Genomic_DNA"/>
</dbReference>
<dbReference type="FunFam" id="1.10.510.10:FF:000146">
    <property type="entry name" value="LRR receptor-like serine/threonine-protein kinase IOS1"/>
    <property type="match status" value="1"/>
</dbReference>
<keyword evidence="8" id="KW-0677">Repeat</keyword>
<sequence length="1631" mass="182013">MKNFLGLLLPLIAIINHIIQAQGQLGFISLDCGLPANEASPYQESYTRLYFSSDEAFIRSGRNGHIRENSEGYAKTYQTLRYFPDGKRNCYTLKVEKGRTHMIVARFVYGNYDGLKVKPNFDLYLGPNLWATIDMQRPGNVNGTAEEILHVPTSNSLQICLVKTGKTIPFISALEIRALGNNSYITKSGSLKRLFRSYFSKSGFDIRYMKDVYDRLWVSYGASFRREWTNISTALKVNNFNEYVPPNDVLINAATPTNASAPLTIEWPSGGPGEEYYLYAHFAEIQELQKNDTREFNILLNGEVFSEPINPRKLDITTVPSLAPKTCQGEECILQLTRTNRSTLPPLINALEVYTVIPFGQSETNENDVAAIKNIEANYGLGIINWQGDPCVPRQFLWDGLNCSNTDMSIPPRITSLNLSSSGLTGNIAAGVQNLTQLEKLDLSNNNLTGGVPEFLGNMKSLMFINLRGNNLNGSIPQALQKKGLELLIEGNPILCLSNACGKRSKKNVLVPIVASIASAAVVIAVLVLFLLSRKKKSTTFEGTSTVNDTFANKKSKRFTYSEVIKMTNNFQRVIGKGGSCMVYQGTVNGSEVAVKLLCQTSTQGYEQFKAEVDLLMRVHHTNLVSLVGYCYEGDHLALIYEFLPNGDLKQHLSGGKGGRSIINWSIRLRIALETALGLEYLHIGCTPPMVHRDVKTANILLDENFKAKLADFGISRSFGGRESQEFTEVAGTHGYIDPEYYRTNRLAEKSDVYSYGVVLLEMITNKPVISEEYHVAEWVGTKLNQCDITEIMDPNLCGVYDYNSAWRALELAVSCTDTSSSKRPIMSQVINELKECIACENSRMNNNQGLESPEMNISLILRYLGLLLALFSAFAITNSIQAQEQQGIRCFITLDCGLPTNEPSPYKEESTGLQFSSDATFIKSGQAGRIQPNLASRYIKPYTTLRYFPNGTRNCYNLRVEKGRNHLIRARFLYGNYDDLDNNPTFDLYLGPNPWATIDLHRRVNGTKQEIIHIPTSNTLQVCLVKTGTTTPVISTLEIRPMGNDSYSTQSGSLDLFYRFYLSESKTTLRYPDDGYDRQWTPDFWEGLTQITTTSDVGNTNDYNPPKAALATAAIPTNASEPLTVYWTNPEKPDDTYYLYRHFAEIQDLKTNETREFDMVWNGELMSTDPVIPKEFEITTIYSVTPRICAKGECTFQMKRTNRSTLPPLLNAFEIYTVIQFPQSETNENEVVAIRNIEATYRLSRINWQGDPCVPSQLRWDALNCSHVDISTPPRITSLNLSSSGLTGNIAAAIQNLTLLEKLDLSNNSLTGEVPEFLGNMKLLLVINLSGNDLNGSIPKSLQRKGIKLSLEGNPRLFPSGSPEKTHKKTLLMPIVASVGSVAILIAAVVLYLVLRKKKQPAVEVVHPPPSRPTVNVIYAKSPEPTIETKKRRFTYSEVTEMTNNFERVVGEGGFGVVCHGTVNGEQVAVKLLSHSSTQGYKEFKAEVDLLLRVHHTNLKGSNDLVHRKRRQVCRQLGYSAKNSCGSSTRNSHITQWVGSELNGGDIAKIMDPNLHGDYDSRSAWRALELAMSCADPTSAKRPTMSYVVIELKECLVSENSRRNMSRRMDSLSSTEVSMTFDSGMVPRAR</sequence>
<dbReference type="GO" id="GO:0005524">
    <property type="term" value="F:ATP binding"/>
    <property type="evidence" value="ECO:0007669"/>
    <property type="project" value="UniProtKB-UniRule"/>
</dbReference>
<dbReference type="Pfam" id="PF13855">
    <property type="entry name" value="LRR_8"/>
    <property type="match status" value="1"/>
</dbReference>
<evidence type="ECO:0000256" key="17">
    <source>
        <dbReference type="SAM" id="SignalP"/>
    </source>
</evidence>
<dbReference type="Pfam" id="PF00069">
    <property type="entry name" value="Pkinase"/>
    <property type="match status" value="1"/>
</dbReference>
<feature type="signal peptide" evidence="17">
    <location>
        <begin position="1"/>
        <end position="23"/>
    </location>
</feature>
<dbReference type="PANTHER" id="PTHR45631">
    <property type="entry name" value="OS07G0107800 PROTEIN-RELATED"/>
    <property type="match status" value="1"/>
</dbReference>
<organism evidence="19 20">
    <name type="scientific">Brassica carinata</name>
    <name type="common">Ethiopian mustard</name>
    <name type="synonym">Abyssinian cabbage</name>
    <dbReference type="NCBI Taxonomy" id="52824"/>
    <lineage>
        <taxon>Eukaryota</taxon>
        <taxon>Viridiplantae</taxon>
        <taxon>Streptophyta</taxon>
        <taxon>Embryophyta</taxon>
        <taxon>Tracheophyta</taxon>
        <taxon>Spermatophyta</taxon>
        <taxon>Magnoliopsida</taxon>
        <taxon>eudicotyledons</taxon>
        <taxon>Gunneridae</taxon>
        <taxon>Pentapetalae</taxon>
        <taxon>rosids</taxon>
        <taxon>malvids</taxon>
        <taxon>Brassicales</taxon>
        <taxon>Brassicaceae</taxon>
        <taxon>Brassiceae</taxon>
        <taxon>Brassica</taxon>
    </lineage>
</organism>
<evidence type="ECO:0000313" key="20">
    <source>
        <dbReference type="Proteomes" id="UP000886595"/>
    </source>
</evidence>
<dbReference type="PROSITE" id="PS50011">
    <property type="entry name" value="PROTEIN_KINASE_DOM"/>
    <property type="match status" value="1"/>
</dbReference>
<protein>
    <recommendedName>
        <fullName evidence="18">Protein kinase domain-containing protein</fullName>
    </recommendedName>
</protein>
<keyword evidence="12 16" id="KW-1133">Transmembrane helix</keyword>
<dbReference type="InterPro" id="IPR011009">
    <property type="entry name" value="Kinase-like_dom_sf"/>
</dbReference>
<dbReference type="GO" id="GO:0016020">
    <property type="term" value="C:membrane"/>
    <property type="evidence" value="ECO:0007669"/>
    <property type="project" value="UniProtKB-SubCell"/>
</dbReference>
<dbReference type="Gene3D" id="3.30.200.20">
    <property type="entry name" value="Phosphorylase Kinase, domain 1"/>
    <property type="match status" value="2"/>
</dbReference>
<dbReference type="Gene3D" id="1.10.510.10">
    <property type="entry name" value="Transferase(Phosphotransferase) domain 1"/>
    <property type="match status" value="2"/>
</dbReference>
<dbReference type="Pfam" id="PF00560">
    <property type="entry name" value="LRR_1"/>
    <property type="match status" value="1"/>
</dbReference>
<evidence type="ECO:0000313" key="19">
    <source>
        <dbReference type="EMBL" id="KAG2310972.1"/>
    </source>
</evidence>
<feature type="transmembrane region" description="Helical" evidence="16">
    <location>
        <begin position="509"/>
        <end position="532"/>
    </location>
</feature>
<evidence type="ECO:0000256" key="3">
    <source>
        <dbReference type="ARBA" id="ARBA00022553"/>
    </source>
</evidence>
<reference evidence="19 20" key="1">
    <citation type="submission" date="2020-02" db="EMBL/GenBank/DDBJ databases">
        <authorList>
            <person name="Ma Q."/>
            <person name="Huang Y."/>
            <person name="Song X."/>
            <person name="Pei D."/>
        </authorList>
    </citation>
    <scope>NUCLEOTIDE SEQUENCE [LARGE SCALE GENOMIC DNA]</scope>
    <source>
        <strain evidence="19">Sxm20200214</strain>
        <tissue evidence="19">Leaf</tissue>
    </source>
</reference>
<dbReference type="SUPFAM" id="SSF56112">
    <property type="entry name" value="Protein kinase-like (PK-like)"/>
    <property type="match status" value="2"/>
</dbReference>
<accession>A0A8X8ATA3</accession>
<keyword evidence="10" id="KW-0418">Kinase</keyword>
<dbReference type="InterPro" id="IPR008271">
    <property type="entry name" value="Ser/Thr_kinase_AS"/>
</dbReference>
<evidence type="ECO:0000256" key="13">
    <source>
        <dbReference type="ARBA" id="ARBA00023136"/>
    </source>
</evidence>
<dbReference type="GO" id="GO:0004674">
    <property type="term" value="F:protein serine/threonine kinase activity"/>
    <property type="evidence" value="ECO:0007669"/>
    <property type="project" value="UniProtKB-KW"/>
</dbReference>